<evidence type="ECO:0000313" key="1">
    <source>
        <dbReference type="EMBL" id="KIJ11537.1"/>
    </source>
</evidence>
<evidence type="ECO:0000313" key="2">
    <source>
        <dbReference type="Proteomes" id="UP000053647"/>
    </source>
</evidence>
<name>A0A0C9TUV4_PAXIN</name>
<reference evidence="1 2" key="1">
    <citation type="submission" date="2014-06" db="EMBL/GenBank/DDBJ databases">
        <authorList>
            <consortium name="DOE Joint Genome Institute"/>
            <person name="Kuo A."/>
            <person name="Kohler A."/>
            <person name="Nagy L.G."/>
            <person name="Floudas D."/>
            <person name="Copeland A."/>
            <person name="Barry K.W."/>
            <person name="Cichocki N."/>
            <person name="Veneault-Fourrey C."/>
            <person name="LaButti K."/>
            <person name="Lindquist E.A."/>
            <person name="Lipzen A."/>
            <person name="Lundell T."/>
            <person name="Morin E."/>
            <person name="Murat C."/>
            <person name="Sun H."/>
            <person name="Tunlid A."/>
            <person name="Henrissat B."/>
            <person name="Grigoriev I.V."/>
            <person name="Hibbett D.S."/>
            <person name="Martin F."/>
            <person name="Nordberg H.P."/>
            <person name="Cantor M.N."/>
            <person name="Hua S.X."/>
        </authorList>
    </citation>
    <scope>NUCLEOTIDE SEQUENCE [LARGE SCALE GENOMIC DNA]</scope>
    <source>
        <strain evidence="1 2">ATCC 200175</strain>
    </source>
</reference>
<organism evidence="1 2">
    <name type="scientific">Paxillus involutus ATCC 200175</name>
    <dbReference type="NCBI Taxonomy" id="664439"/>
    <lineage>
        <taxon>Eukaryota</taxon>
        <taxon>Fungi</taxon>
        <taxon>Dikarya</taxon>
        <taxon>Basidiomycota</taxon>
        <taxon>Agaricomycotina</taxon>
        <taxon>Agaricomycetes</taxon>
        <taxon>Agaricomycetidae</taxon>
        <taxon>Boletales</taxon>
        <taxon>Paxilineae</taxon>
        <taxon>Paxillaceae</taxon>
        <taxon>Paxillus</taxon>
    </lineage>
</organism>
<dbReference type="EMBL" id="KN819378">
    <property type="protein sequence ID" value="KIJ11537.1"/>
    <property type="molecule type" value="Genomic_DNA"/>
</dbReference>
<dbReference type="HOGENOM" id="CLU_3033006_0_0_1"/>
<gene>
    <name evidence="1" type="ORF">PAXINDRAFT_15638</name>
</gene>
<dbReference type="Proteomes" id="UP000053647">
    <property type="component" value="Unassembled WGS sequence"/>
</dbReference>
<sequence>MFVRAVEDVSMESNSDYSNSVRNSALLSSTVLHGSGHLGPYLQKATEYFARSDSD</sequence>
<protein>
    <submittedName>
        <fullName evidence="1">Uncharacterized protein</fullName>
    </submittedName>
</protein>
<dbReference type="AlphaFoldDB" id="A0A0C9TUV4"/>
<keyword evidence="2" id="KW-1185">Reference proteome</keyword>
<reference evidence="2" key="2">
    <citation type="submission" date="2015-01" db="EMBL/GenBank/DDBJ databases">
        <title>Evolutionary Origins and Diversification of the Mycorrhizal Mutualists.</title>
        <authorList>
            <consortium name="DOE Joint Genome Institute"/>
            <consortium name="Mycorrhizal Genomics Consortium"/>
            <person name="Kohler A."/>
            <person name="Kuo A."/>
            <person name="Nagy L.G."/>
            <person name="Floudas D."/>
            <person name="Copeland A."/>
            <person name="Barry K.W."/>
            <person name="Cichocki N."/>
            <person name="Veneault-Fourrey C."/>
            <person name="LaButti K."/>
            <person name="Lindquist E.A."/>
            <person name="Lipzen A."/>
            <person name="Lundell T."/>
            <person name="Morin E."/>
            <person name="Murat C."/>
            <person name="Riley R."/>
            <person name="Ohm R."/>
            <person name="Sun H."/>
            <person name="Tunlid A."/>
            <person name="Henrissat B."/>
            <person name="Grigoriev I.V."/>
            <person name="Hibbett D.S."/>
            <person name="Martin F."/>
        </authorList>
    </citation>
    <scope>NUCLEOTIDE SEQUENCE [LARGE SCALE GENOMIC DNA]</scope>
    <source>
        <strain evidence="2">ATCC 200175</strain>
    </source>
</reference>
<proteinExistence type="predicted"/>
<accession>A0A0C9TUV4</accession>